<feature type="region of interest" description="Disordered" evidence="1">
    <location>
        <begin position="89"/>
        <end position="108"/>
    </location>
</feature>
<gene>
    <name evidence="2" type="ORF">EA661_13080</name>
</gene>
<reference evidence="2 3" key="1">
    <citation type="submission" date="2019-02" db="EMBL/GenBank/DDBJ databases">
        <title>WGS of Pseudoxanthomonas species novum from clinical isolates.</title>
        <authorList>
            <person name="Bernier A.-M."/>
            <person name="Bernard K."/>
            <person name="Vachon A."/>
        </authorList>
    </citation>
    <scope>NUCLEOTIDE SEQUENCE [LARGE SCALE GENOMIC DNA]</scope>
    <source>
        <strain evidence="2 3">NML171202</strain>
    </source>
</reference>
<organism evidence="2 3">
    <name type="scientific">Pseudoxanthomonas winnipegensis</name>
    <dbReference type="NCBI Taxonomy" id="2480810"/>
    <lineage>
        <taxon>Bacteria</taxon>
        <taxon>Pseudomonadati</taxon>
        <taxon>Pseudomonadota</taxon>
        <taxon>Gammaproteobacteria</taxon>
        <taxon>Lysobacterales</taxon>
        <taxon>Lysobacteraceae</taxon>
        <taxon>Pseudoxanthomonas</taxon>
    </lineage>
</organism>
<evidence type="ECO:0000313" key="3">
    <source>
        <dbReference type="Proteomes" id="UP000291286"/>
    </source>
</evidence>
<protein>
    <submittedName>
        <fullName evidence="2">Uncharacterized protein</fullName>
    </submittedName>
</protein>
<dbReference type="RefSeq" id="WP_130519438.1">
    <property type="nucleotide sequence ID" value="NZ_SHMB01000005.1"/>
</dbReference>
<comment type="caution">
    <text evidence="2">The sequence shown here is derived from an EMBL/GenBank/DDBJ whole genome shotgun (WGS) entry which is preliminary data.</text>
</comment>
<evidence type="ECO:0000256" key="1">
    <source>
        <dbReference type="SAM" id="MobiDB-lite"/>
    </source>
</evidence>
<dbReference type="AlphaFoldDB" id="A0A4Q8LET3"/>
<dbReference type="EMBL" id="SHMB01000005">
    <property type="protein sequence ID" value="TAA27681.1"/>
    <property type="molecule type" value="Genomic_DNA"/>
</dbReference>
<feature type="compositionally biased region" description="Gly residues" evidence="1">
    <location>
        <begin position="98"/>
        <end position="108"/>
    </location>
</feature>
<name>A0A4Q8LET3_9GAMM</name>
<evidence type="ECO:0000313" key="2">
    <source>
        <dbReference type="EMBL" id="TAA27681.1"/>
    </source>
</evidence>
<proteinExistence type="predicted"/>
<dbReference type="Proteomes" id="UP000291286">
    <property type="component" value="Unassembled WGS sequence"/>
</dbReference>
<accession>A0A4Q8LET3</accession>
<sequence>MALPEGFAWQGVHLNDRSAPRVLALHGEGVVRLEDRVDDGSWFAMLDYHHGMARRTPTRPCTSFEAGKRGAELWAIRHEARLRAEVAEKIANRPRHNGAGGRELPGKG</sequence>